<reference evidence="2 3" key="1">
    <citation type="journal article" date="2023" name="G3 (Bethesda)">
        <title>A chromosome-level genome assembly of Zasmidium syzygii isolated from banana leaves.</title>
        <authorList>
            <person name="van Westerhoven A.C."/>
            <person name="Mehrabi R."/>
            <person name="Talebi R."/>
            <person name="Steentjes M.B.F."/>
            <person name="Corcolon B."/>
            <person name="Chong P.A."/>
            <person name="Kema G.H.J."/>
            <person name="Seidl M.F."/>
        </authorList>
    </citation>
    <scope>NUCLEOTIDE SEQUENCE [LARGE SCALE GENOMIC DNA]</scope>
    <source>
        <strain evidence="2 3">P124</strain>
    </source>
</reference>
<comment type="caution">
    <text evidence="2">The sequence shown here is derived from an EMBL/GenBank/DDBJ whole genome shotgun (WGS) entry which is preliminary data.</text>
</comment>
<feature type="compositionally biased region" description="Basic and acidic residues" evidence="1">
    <location>
        <begin position="302"/>
        <end position="311"/>
    </location>
</feature>
<feature type="compositionally biased region" description="Polar residues" evidence="1">
    <location>
        <begin position="387"/>
        <end position="397"/>
    </location>
</feature>
<name>A0ABR0E000_ZASCE</name>
<dbReference type="Proteomes" id="UP001305779">
    <property type="component" value="Unassembled WGS sequence"/>
</dbReference>
<sequence>MPRGKSGPRMLSGLSLDNLVAEDPEESIEQEQDEATDQQPASRRSLRQSKSEAAPIYDMKYHPMDVVTRPNRAPTIRHRSKSVSFALDDDYNSDESSELSSAPSDEDDGSSGDEESEEEDVDTTHRRMIATPRTPDPRAVRHSARSEARKPINYSKKFHPQDYGLPGYKHRAQPQMQFVAHPQVHIFSSASPKKRKHLLPTPEDDGQIDLVGDYDEALAEEEEEREDRRPRKKLRTIDLNIASSPRVTKTKAKSAKQMPAIPDSDELEDLVDVAMIGSQPPSRRQLDTMSEDNIDEVDEVLDSIKQDHQKMVEQANSAKADQEMIEISSAKSDDTDEEDENEEIEDEQVEDGDVGDEASADKQPDLQDSTTDVGNPNDSVDLEQRPAESSGQNTQLSNDEENVVDHGQQPGDDGATEDQPADNSEQQNDHREDAANNSQQPADGAATDDQPAGASTSSQQPDAIHENDEEMGPEPAPLPFFHAMSQRFSGFFASNQQASRDIMAGQRLEENDEDEEVEQQLQPTAFEQHQSSEFEEQFAITKSSYITAGDEPNEDEADGSQPKLPNETGPNEIEPDEDEPDEEESNEVERNEEETIEDDLSRSDPLRLVPQSDDGKVPTSDSAASECRH</sequence>
<proteinExistence type="predicted"/>
<feature type="region of interest" description="Disordered" evidence="1">
    <location>
        <begin position="245"/>
        <end position="482"/>
    </location>
</feature>
<feature type="compositionally biased region" description="Acidic residues" evidence="1">
    <location>
        <begin position="87"/>
        <end position="97"/>
    </location>
</feature>
<feature type="compositionally biased region" description="Acidic residues" evidence="1">
    <location>
        <begin position="573"/>
        <end position="598"/>
    </location>
</feature>
<feature type="compositionally biased region" description="Low complexity" evidence="1">
    <location>
        <begin position="519"/>
        <end position="531"/>
    </location>
</feature>
<feature type="compositionally biased region" description="Acidic residues" evidence="1">
    <location>
        <begin position="104"/>
        <end position="121"/>
    </location>
</feature>
<dbReference type="EMBL" id="JAXOVC010000013">
    <property type="protein sequence ID" value="KAK4494590.1"/>
    <property type="molecule type" value="Genomic_DNA"/>
</dbReference>
<feature type="region of interest" description="Disordered" evidence="1">
    <location>
        <begin position="495"/>
        <end position="629"/>
    </location>
</feature>
<accession>A0ABR0E000</accession>
<keyword evidence="3" id="KW-1185">Reference proteome</keyword>
<evidence type="ECO:0000313" key="2">
    <source>
        <dbReference type="EMBL" id="KAK4494590.1"/>
    </source>
</evidence>
<feature type="compositionally biased region" description="Polar residues" evidence="1">
    <location>
        <begin position="366"/>
        <end position="378"/>
    </location>
</feature>
<protein>
    <submittedName>
        <fullName evidence="2">Uncharacterized protein</fullName>
    </submittedName>
</protein>
<feature type="compositionally biased region" description="Acidic residues" evidence="1">
    <location>
        <begin position="289"/>
        <end position="301"/>
    </location>
</feature>
<evidence type="ECO:0000256" key="1">
    <source>
        <dbReference type="SAM" id="MobiDB-lite"/>
    </source>
</evidence>
<evidence type="ECO:0000313" key="3">
    <source>
        <dbReference type="Proteomes" id="UP001305779"/>
    </source>
</evidence>
<feature type="region of interest" description="Disordered" evidence="1">
    <location>
        <begin position="1"/>
        <end position="169"/>
    </location>
</feature>
<feature type="compositionally biased region" description="Basic and acidic residues" evidence="1">
    <location>
        <begin position="135"/>
        <end position="150"/>
    </location>
</feature>
<organism evidence="2 3">
    <name type="scientific">Zasmidium cellare</name>
    <name type="common">Wine cellar mold</name>
    <name type="synonym">Racodium cellare</name>
    <dbReference type="NCBI Taxonomy" id="395010"/>
    <lineage>
        <taxon>Eukaryota</taxon>
        <taxon>Fungi</taxon>
        <taxon>Dikarya</taxon>
        <taxon>Ascomycota</taxon>
        <taxon>Pezizomycotina</taxon>
        <taxon>Dothideomycetes</taxon>
        <taxon>Dothideomycetidae</taxon>
        <taxon>Mycosphaerellales</taxon>
        <taxon>Mycosphaerellaceae</taxon>
        <taxon>Zasmidium</taxon>
    </lineage>
</organism>
<gene>
    <name evidence="2" type="ORF">PRZ48_013946</name>
</gene>
<feature type="compositionally biased region" description="Acidic residues" evidence="1">
    <location>
        <begin position="334"/>
        <end position="358"/>
    </location>
</feature>
<feature type="compositionally biased region" description="Acidic residues" evidence="1">
    <location>
        <begin position="20"/>
        <end position="36"/>
    </location>
</feature>